<dbReference type="Pfam" id="PF19054">
    <property type="entry name" value="DUF5753"/>
    <property type="match status" value="1"/>
</dbReference>
<feature type="domain" description="HTH cro/C1-type" evidence="1">
    <location>
        <begin position="15"/>
        <end position="55"/>
    </location>
</feature>
<dbReference type="OrthoDB" id="4966777at2"/>
<accession>A0A2P8EFE3</accession>
<reference evidence="2 3" key="1">
    <citation type="submission" date="2018-03" db="EMBL/GenBank/DDBJ databases">
        <title>Genomic Encyclopedia of Archaeal and Bacterial Type Strains, Phase II (KMG-II): from individual species to whole genera.</title>
        <authorList>
            <person name="Goeker M."/>
        </authorList>
    </citation>
    <scope>NUCLEOTIDE SEQUENCE [LARGE SCALE GENOMIC DNA]</scope>
    <source>
        <strain evidence="2 3">DSM 45211</strain>
    </source>
</reference>
<dbReference type="CDD" id="cd00093">
    <property type="entry name" value="HTH_XRE"/>
    <property type="match status" value="1"/>
</dbReference>
<comment type="caution">
    <text evidence="2">The sequence shown here is derived from an EMBL/GenBank/DDBJ whole genome shotgun (WGS) entry which is preliminary data.</text>
</comment>
<gene>
    <name evidence="2" type="ORF">CLV30_101128</name>
</gene>
<sequence length="274" mass="30588">MTNFQTARHALGARLRELRTEAGLTGRDLAHVLAWPASKVSKLELGKQTPTRDDLTTWARGVGQPTAADELHQRLRTLESHYAAWKRQLAAGNRARQEAWGTLEDNSRQVLNLETGCIPGLLQTADYARAMFTRVADVYNSPVDVDEGVAARMRRQQILYEPGREFHFLVLESALHIQLAPPEAMAGQLDRLAGAVGVPSFTFGIIPLAAPMPITPFHGWWIYDRKLVKVETAAAELTITDESEVDIYLRLWDQFTDIAVYGADAHRLIARAHD</sequence>
<dbReference type="PROSITE" id="PS50943">
    <property type="entry name" value="HTH_CROC1"/>
    <property type="match status" value="1"/>
</dbReference>
<dbReference type="GO" id="GO:0003677">
    <property type="term" value="F:DNA binding"/>
    <property type="evidence" value="ECO:0007669"/>
    <property type="project" value="InterPro"/>
</dbReference>
<dbReference type="InterPro" id="IPR043917">
    <property type="entry name" value="DUF5753"/>
</dbReference>
<evidence type="ECO:0000313" key="3">
    <source>
        <dbReference type="Proteomes" id="UP000243528"/>
    </source>
</evidence>
<dbReference type="InterPro" id="IPR010982">
    <property type="entry name" value="Lambda_DNA-bd_dom_sf"/>
</dbReference>
<dbReference type="AlphaFoldDB" id="A0A2P8EFE3"/>
<evidence type="ECO:0000313" key="2">
    <source>
        <dbReference type="EMBL" id="PSL08161.1"/>
    </source>
</evidence>
<evidence type="ECO:0000259" key="1">
    <source>
        <dbReference type="PROSITE" id="PS50943"/>
    </source>
</evidence>
<dbReference type="SMART" id="SM00530">
    <property type="entry name" value="HTH_XRE"/>
    <property type="match status" value="1"/>
</dbReference>
<protein>
    <submittedName>
        <fullName evidence="2">Helix-turn-helix protein</fullName>
    </submittedName>
</protein>
<dbReference type="Proteomes" id="UP000243528">
    <property type="component" value="Unassembled WGS sequence"/>
</dbReference>
<dbReference type="InterPro" id="IPR001387">
    <property type="entry name" value="Cro/C1-type_HTH"/>
</dbReference>
<dbReference type="SUPFAM" id="SSF47413">
    <property type="entry name" value="lambda repressor-like DNA-binding domains"/>
    <property type="match status" value="1"/>
</dbReference>
<dbReference type="RefSeq" id="WP_106535250.1">
    <property type="nucleotide sequence ID" value="NZ_ML142897.1"/>
</dbReference>
<keyword evidence="3" id="KW-1185">Reference proteome</keyword>
<dbReference type="Gene3D" id="1.10.260.40">
    <property type="entry name" value="lambda repressor-like DNA-binding domains"/>
    <property type="match status" value="1"/>
</dbReference>
<dbReference type="Pfam" id="PF13560">
    <property type="entry name" value="HTH_31"/>
    <property type="match status" value="1"/>
</dbReference>
<organism evidence="2 3">
    <name type="scientific">Haloactinopolyspora alba</name>
    <dbReference type="NCBI Taxonomy" id="648780"/>
    <lineage>
        <taxon>Bacteria</taxon>
        <taxon>Bacillati</taxon>
        <taxon>Actinomycetota</taxon>
        <taxon>Actinomycetes</taxon>
        <taxon>Jiangellales</taxon>
        <taxon>Jiangellaceae</taxon>
        <taxon>Haloactinopolyspora</taxon>
    </lineage>
</organism>
<name>A0A2P8EFE3_9ACTN</name>
<proteinExistence type="predicted"/>
<dbReference type="EMBL" id="PYGE01000001">
    <property type="protein sequence ID" value="PSL08161.1"/>
    <property type="molecule type" value="Genomic_DNA"/>
</dbReference>